<sequence length="88" mass="10017">MLPYQDSVWFKGRLYCANDAYGCFVLEDGEMIAAHRAKREPMPAETAIHAHRLDVSPDENRLLVAGMYGATMFDGRTWSILFNGDLYE</sequence>
<accession>A0ABY6B731</accession>
<organism evidence="1 2">
    <name type="scientific">Roseateles amylovorans</name>
    <dbReference type="NCBI Taxonomy" id="2978473"/>
    <lineage>
        <taxon>Bacteria</taxon>
        <taxon>Pseudomonadati</taxon>
        <taxon>Pseudomonadota</taxon>
        <taxon>Betaproteobacteria</taxon>
        <taxon>Burkholderiales</taxon>
        <taxon>Sphaerotilaceae</taxon>
        <taxon>Roseateles</taxon>
    </lineage>
</organism>
<dbReference type="RefSeq" id="WP_261760459.1">
    <property type="nucleotide sequence ID" value="NZ_CP104562.2"/>
</dbReference>
<reference evidence="1" key="1">
    <citation type="submission" date="2022-10" db="EMBL/GenBank/DDBJ databases">
        <title>Characterization and whole genome sequencing of a new Roseateles species, isolated from fresh water.</title>
        <authorList>
            <person name="Guliayeva D.Y."/>
            <person name="Akhremchuk A.E."/>
            <person name="Sikolenko M.A."/>
            <person name="Valentovich L.N."/>
            <person name="Sidarenka A.V."/>
        </authorList>
    </citation>
    <scope>NUCLEOTIDE SEQUENCE</scope>
    <source>
        <strain evidence="1">BIM B-1768</strain>
    </source>
</reference>
<protein>
    <submittedName>
        <fullName evidence="1">Uncharacterized protein</fullName>
    </submittedName>
</protein>
<proteinExistence type="predicted"/>
<evidence type="ECO:0000313" key="1">
    <source>
        <dbReference type="EMBL" id="UXH80642.1"/>
    </source>
</evidence>
<dbReference type="Proteomes" id="UP001064933">
    <property type="component" value="Chromosome"/>
</dbReference>
<name>A0ABY6B731_9BURK</name>
<keyword evidence="2" id="KW-1185">Reference proteome</keyword>
<dbReference type="EMBL" id="CP104562">
    <property type="protein sequence ID" value="UXH80642.1"/>
    <property type="molecule type" value="Genomic_DNA"/>
</dbReference>
<evidence type="ECO:0000313" key="2">
    <source>
        <dbReference type="Proteomes" id="UP001064933"/>
    </source>
</evidence>
<gene>
    <name evidence="1" type="ORF">N4261_12505</name>
</gene>